<feature type="domain" description="CENP-V/GFA" evidence="5">
    <location>
        <begin position="1"/>
        <end position="143"/>
    </location>
</feature>
<dbReference type="InterPro" id="IPR006913">
    <property type="entry name" value="CENP-V/GFA"/>
</dbReference>
<dbReference type="PANTHER" id="PTHR33337">
    <property type="entry name" value="GFA DOMAIN-CONTAINING PROTEIN"/>
    <property type="match status" value="1"/>
</dbReference>
<dbReference type="InterPro" id="IPR011057">
    <property type="entry name" value="Mss4-like_sf"/>
</dbReference>
<comment type="similarity">
    <text evidence="1">Belongs to the Gfa family.</text>
</comment>
<dbReference type="RefSeq" id="XP_052943725.1">
    <property type="nucleotide sequence ID" value="XM_053085854.1"/>
</dbReference>
<evidence type="ECO:0000256" key="4">
    <source>
        <dbReference type="ARBA" id="ARBA00023239"/>
    </source>
</evidence>
<dbReference type="PROSITE" id="PS51891">
    <property type="entry name" value="CENP_V_GFA"/>
    <property type="match status" value="1"/>
</dbReference>
<comment type="caution">
    <text evidence="6">The sequence shown here is derived from an EMBL/GenBank/DDBJ whole genome shotgun (WGS) entry which is preliminary data.</text>
</comment>
<dbReference type="SUPFAM" id="SSF51316">
    <property type="entry name" value="Mss4-like"/>
    <property type="match status" value="1"/>
</dbReference>
<feature type="non-terminal residue" evidence="6">
    <location>
        <position position="1"/>
    </location>
</feature>
<evidence type="ECO:0000313" key="6">
    <source>
        <dbReference type="EMBL" id="KAI9633948.1"/>
    </source>
</evidence>
<evidence type="ECO:0000256" key="1">
    <source>
        <dbReference type="ARBA" id="ARBA00005495"/>
    </source>
</evidence>
<evidence type="ECO:0000256" key="3">
    <source>
        <dbReference type="ARBA" id="ARBA00022833"/>
    </source>
</evidence>
<sequence length="163" mass="18193">SCHCKAVKYTVESNTPVPYQLCYCSICRKPGGYMGSVNIMGNTDTLKIVRGKEKIKYYIAVLEFDADDKPTKRVNSKRSFCADCSSMLWLHDEEWAHWIYPFAASIDKPGPLPALPEGTTMLAIKRDSCAKSVPIPEGAKAYDGYGPGEGIEEWHKKHGAWVE</sequence>
<dbReference type="Proteomes" id="UP001164286">
    <property type="component" value="Unassembled WGS sequence"/>
</dbReference>
<gene>
    <name evidence="6" type="ORF">MKK02DRAFT_17875</name>
</gene>
<name>A0AA38H4Z1_9TREE</name>
<evidence type="ECO:0000256" key="2">
    <source>
        <dbReference type="ARBA" id="ARBA00022723"/>
    </source>
</evidence>
<dbReference type="PANTHER" id="PTHR33337:SF44">
    <property type="entry name" value="DUF636 DOMAIN PROTEIN (AFU_ORTHOLOGUE AFUA_1G09754)"/>
    <property type="match status" value="1"/>
</dbReference>
<organism evidence="6 7">
    <name type="scientific">Dioszegia hungarica</name>
    <dbReference type="NCBI Taxonomy" id="4972"/>
    <lineage>
        <taxon>Eukaryota</taxon>
        <taxon>Fungi</taxon>
        <taxon>Dikarya</taxon>
        <taxon>Basidiomycota</taxon>
        <taxon>Agaricomycotina</taxon>
        <taxon>Tremellomycetes</taxon>
        <taxon>Tremellales</taxon>
        <taxon>Bulleribasidiaceae</taxon>
        <taxon>Dioszegia</taxon>
    </lineage>
</organism>
<dbReference type="AlphaFoldDB" id="A0AA38H4Z1"/>
<dbReference type="GO" id="GO:0016846">
    <property type="term" value="F:carbon-sulfur lyase activity"/>
    <property type="evidence" value="ECO:0007669"/>
    <property type="project" value="InterPro"/>
</dbReference>
<evidence type="ECO:0000313" key="7">
    <source>
        <dbReference type="Proteomes" id="UP001164286"/>
    </source>
</evidence>
<dbReference type="Pfam" id="PF04828">
    <property type="entry name" value="GFA"/>
    <property type="match status" value="1"/>
</dbReference>
<dbReference type="GeneID" id="77725055"/>
<reference evidence="6" key="1">
    <citation type="journal article" date="2022" name="G3 (Bethesda)">
        <title>High quality genome of the basidiomycete yeast Dioszegia hungarica PDD-24b-2 isolated from cloud water.</title>
        <authorList>
            <person name="Jarrige D."/>
            <person name="Haridas S."/>
            <person name="Bleykasten-Grosshans C."/>
            <person name="Joly M."/>
            <person name="Nadalig T."/>
            <person name="Sancelme M."/>
            <person name="Vuilleumier S."/>
            <person name="Grigoriev I.V."/>
            <person name="Amato P."/>
            <person name="Bringel F."/>
        </authorList>
    </citation>
    <scope>NUCLEOTIDE SEQUENCE</scope>
    <source>
        <strain evidence="6">PDD-24b-2</strain>
    </source>
</reference>
<dbReference type="Gene3D" id="3.90.1590.10">
    <property type="entry name" value="glutathione-dependent formaldehyde- activating enzyme (gfa)"/>
    <property type="match status" value="1"/>
</dbReference>
<proteinExistence type="inferred from homology"/>
<dbReference type="EMBL" id="JAKWFO010000008">
    <property type="protein sequence ID" value="KAI9633948.1"/>
    <property type="molecule type" value="Genomic_DNA"/>
</dbReference>
<keyword evidence="2" id="KW-0479">Metal-binding</keyword>
<keyword evidence="3" id="KW-0862">Zinc</keyword>
<evidence type="ECO:0000259" key="5">
    <source>
        <dbReference type="PROSITE" id="PS51891"/>
    </source>
</evidence>
<keyword evidence="4" id="KW-0456">Lyase</keyword>
<keyword evidence="7" id="KW-1185">Reference proteome</keyword>
<accession>A0AA38H4Z1</accession>
<protein>
    <submittedName>
        <fullName evidence="6">Mss4-like protein</fullName>
    </submittedName>
</protein>
<dbReference type="GO" id="GO:0046872">
    <property type="term" value="F:metal ion binding"/>
    <property type="evidence" value="ECO:0007669"/>
    <property type="project" value="UniProtKB-KW"/>
</dbReference>